<dbReference type="Proteomes" id="UP001150217">
    <property type="component" value="Unassembled WGS sequence"/>
</dbReference>
<feature type="region of interest" description="Disordered" evidence="1">
    <location>
        <begin position="127"/>
        <end position="160"/>
    </location>
</feature>
<keyword evidence="2" id="KW-0472">Membrane</keyword>
<proteinExistence type="predicted"/>
<reference evidence="3" key="1">
    <citation type="submission" date="2022-08" db="EMBL/GenBank/DDBJ databases">
        <title>A Global Phylogenomic Analysis of the Shiitake Genus Lentinula.</title>
        <authorList>
            <consortium name="DOE Joint Genome Institute"/>
            <person name="Sierra-Patev S."/>
            <person name="Min B."/>
            <person name="Naranjo-Ortiz M."/>
            <person name="Looney B."/>
            <person name="Konkel Z."/>
            <person name="Slot J.C."/>
            <person name="Sakamoto Y."/>
            <person name="Steenwyk J.L."/>
            <person name="Rokas A."/>
            <person name="Carro J."/>
            <person name="Camarero S."/>
            <person name="Ferreira P."/>
            <person name="Molpeceres G."/>
            <person name="Ruiz-Duenas F.J."/>
            <person name="Serrano A."/>
            <person name="Henrissat B."/>
            <person name="Drula E."/>
            <person name="Hughes K.W."/>
            <person name="Mata J.L."/>
            <person name="Ishikawa N.K."/>
            <person name="Vargas-Isla R."/>
            <person name="Ushijima S."/>
            <person name="Smith C.A."/>
            <person name="Ahrendt S."/>
            <person name="Andreopoulos W."/>
            <person name="He G."/>
            <person name="Labutti K."/>
            <person name="Lipzen A."/>
            <person name="Ng V."/>
            <person name="Riley R."/>
            <person name="Sandor L."/>
            <person name="Barry K."/>
            <person name="Martinez A.T."/>
            <person name="Xiao Y."/>
            <person name="Gibbons J.G."/>
            <person name="Terashima K."/>
            <person name="Grigoriev I.V."/>
            <person name="Hibbett D.S."/>
        </authorList>
    </citation>
    <scope>NUCLEOTIDE SEQUENCE</scope>
    <source>
        <strain evidence="3">RHP3577 ss4</strain>
    </source>
</reference>
<protein>
    <submittedName>
        <fullName evidence="3">Uncharacterized protein</fullName>
    </submittedName>
</protein>
<name>A0ABQ8VR71_9AGAR</name>
<sequence>MNRYTLVGLGLAGDPVPPLNITMGGLAGIGHEDVHIIINDSAGGADGVGTMGNIGMIMGLGGVFFCAFTSAATRGKEKERVDDKYPIASSSSSRTTASPTCGKECESTAWSEDHRFWCSAKDADDETTAAPASASTVNAGEPSQMPQHQHAANAGEPDRRGKKGIVKEIGMAGTEQSGASTSRARSPRKARGFTLFNLQRSSLGQVVPSQSRARSELTLYGSSDGWEFDASEGGRTCFETVTRVMSVGSSTGRPDLMIPPYVPNSTQFRTRTIYF</sequence>
<dbReference type="EMBL" id="JANVFT010000013">
    <property type="protein sequence ID" value="KAJ4498888.1"/>
    <property type="molecule type" value="Genomic_DNA"/>
</dbReference>
<keyword evidence="2" id="KW-0812">Transmembrane</keyword>
<comment type="caution">
    <text evidence="3">The sequence shown here is derived from an EMBL/GenBank/DDBJ whole genome shotgun (WGS) entry which is preliminary data.</text>
</comment>
<keyword evidence="2" id="KW-1133">Transmembrane helix</keyword>
<accession>A0ABQ8VR71</accession>
<feature type="compositionally biased region" description="Low complexity" evidence="1">
    <location>
        <begin position="88"/>
        <end position="98"/>
    </location>
</feature>
<keyword evidence="4" id="KW-1185">Reference proteome</keyword>
<evidence type="ECO:0000256" key="1">
    <source>
        <dbReference type="SAM" id="MobiDB-lite"/>
    </source>
</evidence>
<gene>
    <name evidence="3" type="ORF">C8R41DRAFT_915997</name>
</gene>
<evidence type="ECO:0000256" key="2">
    <source>
        <dbReference type="SAM" id="Phobius"/>
    </source>
</evidence>
<feature type="transmembrane region" description="Helical" evidence="2">
    <location>
        <begin position="54"/>
        <end position="72"/>
    </location>
</feature>
<evidence type="ECO:0000313" key="3">
    <source>
        <dbReference type="EMBL" id="KAJ4498888.1"/>
    </source>
</evidence>
<organism evidence="3 4">
    <name type="scientific">Lentinula lateritia</name>
    <dbReference type="NCBI Taxonomy" id="40482"/>
    <lineage>
        <taxon>Eukaryota</taxon>
        <taxon>Fungi</taxon>
        <taxon>Dikarya</taxon>
        <taxon>Basidiomycota</taxon>
        <taxon>Agaricomycotina</taxon>
        <taxon>Agaricomycetes</taxon>
        <taxon>Agaricomycetidae</taxon>
        <taxon>Agaricales</taxon>
        <taxon>Marasmiineae</taxon>
        <taxon>Omphalotaceae</taxon>
        <taxon>Lentinula</taxon>
    </lineage>
</organism>
<evidence type="ECO:0000313" key="4">
    <source>
        <dbReference type="Proteomes" id="UP001150217"/>
    </source>
</evidence>
<feature type="region of interest" description="Disordered" evidence="1">
    <location>
        <begin position="77"/>
        <end position="102"/>
    </location>
</feature>